<evidence type="ECO:0000256" key="1">
    <source>
        <dbReference type="PROSITE-ProRule" id="PRU00023"/>
    </source>
</evidence>
<reference evidence="5" key="1">
    <citation type="submission" date="2016-11" db="UniProtKB">
        <authorList>
            <consortium name="WormBaseParasite"/>
        </authorList>
    </citation>
    <scope>IDENTIFICATION</scope>
</reference>
<protein>
    <submittedName>
        <fullName evidence="5">VPS9 domain-containing protein</fullName>
    </submittedName>
</protein>
<feature type="region of interest" description="Disordered" evidence="2">
    <location>
        <begin position="1259"/>
        <end position="1282"/>
    </location>
</feature>
<dbReference type="CDD" id="cd22885">
    <property type="entry name" value="ANKRD27_zf1"/>
    <property type="match status" value="1"/>
</dbReference>
<feature type="repeat" description="ANK" evidence="1">
    <location>
        <begin position="915"/>
        <end position="947"/>
    </location>
</feature>
<feature type="repeat" description="ANK" evidence="1">
    <location>
        <begin position="576"/>
        <end position="608"/>
    </location>
</feature>
<dbReference type="PROSITE" id="PS50297">
    <property type="entry name" value="ANK_REP_REGION"/>
    <property type="match status" value="6"/>
</dbReference>
<feature type="region of interest" description="Disordered" evidence="2">
    <location>
        <begin position="702"/>
        <end position="776"/>
    </location>
</feature>
<dbReference type="Pfam" id="PF00023">
    <property type="entry name" value="Ank"/>
    <property type="match status" value="1"/>
</dbReference>
<dbReference type="Gene3D" id="1.20.1050.80">
    <property type="entry name" value="VPS9 domain"/>
    <property type="match status" value="1"/>
</dbReference>
<feature type="repeat" description="ANK" evidence="1">
    <location>
        <begin position="948"/>
        <end position="972"/>
    </location>
</feature>
<evidence type="ECO:0000256" key="2">
    <source>
        <dbReference type="SAM" id="MobiDB-lite"/>
    </source>
</evidence>
<dbReference type="SMART" id="SM00248">
    <property type="entry name" value="ANK"/>
    <property type="match status" value="8"/>
</dbReference>
<dbReference type="Pfam" id="PF12796">
    <property type="entry name" value="Ank_2"/>
    <property type="match status" value="2"/>
</dbReference>
<dbReference type="PROSITE" id="PS50088">
    <property type="entry name" value="ANK_REPEAT"/>
    <property type="match status" value="7"/>
</dbReference>
<dbReference type="CDD" id="cd22886">
    <property type="entry name" value="ANKRD27_zf2"/>
    <property type="match status" value="1"/>
</dbReference>
<feature type="repeat" description="ANK" evidence="1">
    <location>
        <begin position="644"/>
        <end position="676"/>
    </location>
</feature>
<dbReference type="GO" id="GO:0043005">
    <property type="term" value="C:neuron projection"/>
    <property type="evidence" value="ECO:0007669"/>
    <property type="project" value="TreeGrafter"/>
</dbReference>
<feature type="region of interest" description="Disordered" evidence="2">
    <location>
        <begin position="1051"/>
        <end position="1130"/>
    </location>
</feature>
<dbReference type="PANTHER" id="PTHR24170:SF2">
    <property type="entry name" value="ANKYRIN REPEAT DOMAIN-CONTAINING PROTEIN 27"/>
    <property type="match status" value="1"/>
</dbReference>
<feature type="region of interest" description="Disordered" evidence="2">
    <location>
        <begin position="22"/>
        <end position="50"/>
    </location>
</feature>
<dbReference type="PANTHER" id="PTHR24170">
    <property type="entry name" value="ANKYRIN REPEAT DOMAIN-CONTAINING PROTEIN 27"/>
    <property type="match status" value="1"/>
</dbReference>
<evidence type="ECO:0000259" key="3">
    <source>
        <dbReference type="PROSITE" id="PS51205"/>
    </source>
</evidence>
<dbReference type="Proteomes" id="UP000095280">
    <property type="component" value="Unplaced"/>
</dbReference>
<feature type="repeat" description="ANK" evidence="1">
    <location>
        <begin position="881"/>
        <end position="913"/>
    </location>
</feature>
<feature type="repeat" description="ANK" evidence="1">
    <location>
        <begin position="983"/>
        <end position="1015"/>
    </location>
</feature>
<dbReference type="InterPro" id="IPR002110">
    <property type="entry name" value="Ankyrin_rpt"/>
</dbReference>
<feature type="compositionally biased region" description="Low complexity" evidence="2">
    <location>
        <begin position="702"/>
        <end position="720"/>
    </location>
</feature>
<accession>A0A1I8ITB7</accession>
<feature type="compositionally biased region" description="Acidic residues" evidence="2">
    <location>
        <begin position="1110"/>
        <end position="1122"/>
    </location>
</feature>
<organism evidence="4 5">
    <name type="scientific">Macrostomum lignano</name>
    <dbReference type="NCBI Taxonomy" id="282301"/>
    <lineage>
        <taxon>Eukaryota</taxon>
        <taxon>Metazoa</taxon>
        <taxon>Spiralia</taxon>
        <taxon>Lophotrochozoa</taxon>
        <taxon>Platyhelminthes</taxon>
        <taxon>Rhabditophora</taxon>
        <taxon>Macrostomorpha</taxon>
        <taxon>Macrostomida</taxon>
        <taxon>Macrostomidae</taxon>
        <taxon>Macrostomum</taxon>
    </lineage>
</organism>
<dbReference type="GO" id="GO:0005085">
    <property type="term" value="F:guanyl-nucleotide exchange factor activity"/>
    <property type="evidence" value="ECO:0007669"/>
    <property type="project" value="TreeGrafter"/>
</dbReference>
<dbReference type="GO" id="GO:0000149">
    <property type="term" value="F:SNARE binding"/>
    <property type="evidence" value="ECO:0007669"/>
    <property type="project" value="TreeGrafter"/>
</dbReference>
<sequence length="1477" mass="156343">QRGLPWLPADLSAQLPRFPLLPLRQSPGPIGQQARESSGREAADAAAGDSLRRLRRGPVRESVLSAAQDREASIYNSAAAKGWLVAVPRLGSYAEDSPPDESEFLSHVLVAVSADDGSYKTLKNQRVQQVGRALRTGEGFEHAKEVLILFDELFVLDSGNRHRVLCLSEPLTGPPAEPATPVAGGPEPWGSGPVFTLSSLEDCAELLFGRASRETRLRHRLDSAIAAFCHGLGCTDFENVDQCVRAVQDLYSSCLHSALKDSRIREQVKANSVFLDCVKLALETLVLSRAHSRLFPALRDLCESRDAAINRAARRSLYGLSPASLGIRPAMADNLPKARRQLSALAGLTTPLGKCSCLRRAVLALAGETGSSASASASASSAPMTADDLLPCLVFLLARSEQPDWAAHMAYMRRFRFARPRNHDEFDYFLSSLEAAMDYLATTWASGPPPPPPAPTRAAGVSTTPTACDVARARDLLSRWRASRSIEAELASPASDESPLGGLPALCHPLCRCAKCEAALAAARLARLGDAETAASVEQRNERNWTPLHCAAFYGHLEVVQLLLDSGADPCALDFSGATGLHLAAMNGHHEVCLLLLHSGCDLSLLDCEGMAPLHYGADRGSLEVAQALAFNPSCNVSIRTAVTEDTPLHMAARWSYRQIVAFLVSCGADPRTVNRRGQAPSGVAASPHVVELLATAAANAANSRRPKAASQAAATPTVAKKPEAERPPRPPSPAPVQPKQPTSPRRPSSLSSSRMSAPPQSEPAGLQQQQQRVEKMLRAAADGDIQLVRHYLGLPPGGADNEADEDVDADLDGASSATATEATEEAVAPSPSSLCHPLCQCHRCAPLQTAAAASSPFDASGRSSAAPAPPALTVNSASSDGFTLLHVAAIHGHTRLAGFALDRRAAPDCRTRAGGFTPVHFACQHSRPQALRFLLHRGCDPAARDNQGNTPLHLCAMKGHVDCASVILETGPAWLVNSVNGRGNSPLHEAARGCYPAMCDLLLRHGATPDQRNRQQLAPYQLTGDPQVLGMLRRRPEAAPASPTLRAQLAGAAAAADLETEARSSSGVGPSPPSSLLDFTLTPSSSLLTDQPLPPPRSQDDESSVSGNAEDDGDANGDEDGGEKRRSAAELCRPRPADYKLTFSLIARWLAQELSSRKLRISLDEDPDLAEAGPAGARAWDPDRQTKPLPPPPTFFNSFGFPASALQSLGLSDFAARLMRGQPLGSISGRQPESGTAQHSSAQLGCHLRLPALNRRPSPETVLSTVGPLGAARPGHRPGRSHWSRLARGGEAMRWLSGCPGPKLVSELLPPPPQARSLHKAAAAVAQQFAVASSTLQFLFSRRSSLYTSAKLSAQGASSFGAKMLKAEESQQQPPPESPAVPPVPSPHLGEIKVEAELGDEAEPDAEAESDDEAGLVDEAEPRNELLVNDARSQLPFPLSEVKPASKSGGTRPSSWGSADDAGGPAASDLLPSSYP</sequence>
<dbReference type="SUPFAM" id="SSF48403">
    <property type="entry name" value="Ankyrin repeat"/>
    <property type="match status" value="2"/>
</dbReference>
<evidence type="ECO:0000313" key="4">
    <source>
        <dbReference type="Proteomes" id="UP000095280"/>
    </source>
</evidence>
<dbReference type="GO" id="GO:0030133">
    <property type="term" value="C:transport vesicle"/>
    <property type="evidence" value="ECO:0007669"/>
    <property type="project" value="TreeGrafter"/>
</dbReference>
<dbReference type="GO" id="GO:0005769">
    <property type="term" value="C:early endosome"/>
    <property type="evidence" value="ECO:0007669"/>
    <property type="project" value="TreeGrafter"/>
</dbReference>
<dbReference type="GO" id="GO:0005770">
    <property type="term" value="C:late endosome"/>
    <property type="evidence" value="ECO:0007669"/>
    <property type="project" value="TreeGrafter"/>
</dbReference>
<feature type="compositionally biased region" description="Low complexity" evidence="2">
    <location>
        <begin position="1454"/>
        <end position="1470"/>
    </location>
</feature>
<name>A0A1I8ITB7_9PLAT</name>
<feature type="region of interest" description="Disordered" evidence="2">
    <location>
        <begin position="1168"/>
        <end position="1195"/>
    </location>
</feature>
<feature type="compositionally biased region" description="Acidic residues" evidence="2">
    <location>
        <begin position="1398"/>
        <end position="1420"/>
    </location>
</feature>
<dbReference type="WBParaSite" id="maker-uti_cns_0016214-snap-gene-0.2-mRNA-1">
    <property type="protein sequence ID" value="maker-uti_cns_0016214-snap-gene-0.2-mRNA-1"/>
    <property type="gene ID" value="maker-uti_cns_0016214-snap-gene-0.2"/>
</dbReference>
<feature type="domain" description="VPS9" evidence="3">
    <location>
        <begin position="303"/>
        <end position="449"/>
    </location>
</feature>
<feature type="repeat" description="ANK" evidence="1">
    <location>
        <begin position="543"/>
        <end position="575"/>
    </location>
</feature>
<dbReference type="GO" id="GO:0097422">
    <property type="term" value="C:tubular endosome"/>
    <property type="evidence" value="ECO:0007669"/>
    <property type="project" value="TreeGrafter"/>
</dbReference>
<dbReference type="GO" id="GO:0048812">
    <property type="term" value="P:neuron projection morphogenesis"/>
    <property type="evidence" value="ECO:0007669"/>
    <property type="project" value="TreeGrafter"/>
</dbReference>
<evidence type="ECO:0000313" key="5">
    <source>
        <dbReference type="WBParaSite" id="maker-uti_cns_0016214-snap-gene-0.2-mRNA-1"/>
    </source>
</evidence>
<dbReference type="PROSITE" id="PS51205">
    <property type="entry name" value="VPS9"/>
    <property type="match status" value="1"/>
</dbReference>
<dbReference type="InterPro" id="IPR036770">
    <property type="entry name" value="Ankyrin_rpt-contain_sf"/>
</dbReference>
<dbReference type="Gene3D" id="1.25.40.20">
    <property type="entry name" value="Ankyrin repeat-containing domain"/>
    <property type="match status" value="4"/>
</dbReference>
<keyword evidence="1" id="KW-0040">ANK repeat</keyword>
<feature type="compositionally biased region" description="Low complexity" evidence="2">
    <location>
        <begin position="740"/>
        <end position="760"/>
    </location>
</feature>
<feature type="region of interest" description="Disordered" evidence="2">
    <location>
        <begin position="1367"/>
        <end position="1477"/>
    </location>
</feature>
<dbReference type="SUPFAM" id="SSF109993">
    <property type="entry name" value="VPS9 domain"/>
    <property type="match status" value="1"/>
</dbReference>
<dbReference type="InterPro" id="IPR051248">
    <property type="entry name" value="UPF0507/Ank_repeat_27"/>
</dbReference>
<keyword evidence="4" id="KW-1185">Reference proteome</keyword>
<dbReference type="GO" id="GO:0045022">
    <property type="term" value="P:early endosome to late endosome transport"/>
    <property type="evidence" value="ECO:0007669"/>
    <property type="project" value="TreeGrafter"/>
</dbReference>
<dbReference type="InterPro" id="IPR037191">
    <property type="entry name" value="VPS9_dom_sf"/>
</dbReference>
<proteinExistence type="predicted"/>
<dbReference type="Pfam" id="PF13637">
    <property type="entry name" value="Ank_4"/>
    <property type="match status" value="1"/>
</dbReference>
<feature type="compositionally biased region" description="Pro residues" evidence="2">
    <location>
        <begin position="730"/>
        <end position="739"/>
    </location>
</feature>
<feature type="compositionally biased region" description="Pro residues" evidence="2">
    <location>
        <begin position="1374"/>
        <end position="1387"/>
    </location>
</feature>
<dbReference type="GO" id="GO:0005886">
    <property type="term" value="C:plasma membrane"/>
    <property type="evidence" value="ECO:0007669"/>
    <property type="project" value="TreeGrafter"/>
</dbReference>
<dbReference type="InterPro" id="IPR003123">
    <property type="entry name" value="VPS9"/>
</dbReference>
<dbReference type="Pfam" id="PF02204">
    <property type="entry name" value="VPS9"/>
    <property type="match status" value="1"/>
</dbReference>